<keyword evidence="3 7" id="KW-1133">Transmembrane helix</keyword>
<protein>
    <recommendedName>
        <fullName evidence="8">Rhodopsin domain-containing protein</fullName>
    </recommendedName>
</protein>
<evidence type="ECO:0000256" key="6">
    <source>
        <dbReference type="SAM" id="MobiDB-lite"/>
    </source>
</evidence>
<proteinExistence type="inferred from homology"/>
<evidence type="ECO:0000313" key="9">
    <source>
        <dbReference type="EMBL" id="KAE8381760.1"/>
    </source>
</evidence>
<evidence type="ECO:0000256" key="4">
    <source>
        <dbReference type="ARBA" id="ARBA00023136"/>
    </source>
</evidence>
<feature type="transmembrane region" description="Helical" evidence="7">
    <location>
        <begin position="52"/>
        <end position="76"/>
    </location>
</feature>
<dbReference type="PANTHER" id="PTHR33048:SF140">
    <property type="entry name" value="ATPASE, PUTATIVE (EUROFUNG)-RELATED"/>
    <property type="match status" value="1"/>
</dbReference>
<feature type="compositionally biased region" description="Polar residues" evidence="6">
    <location>
        <begin position="314"/>
        <end position="323"/>
    </location>
</feature>
<evidence type="ECO:0000256" key="3">
    <source>
        <dbReference type="ARBA" id="ARBA00022989"/>
    </source>
</evidence>
<feature type="transmembrane region" description="Helical" evidence="7">
    <location>
        <begin position="132"/>
        <end position="154"/>
    </location>
</feature>
<evidence type="ECO:0000256" key="5">
    <source>
        <dbReference type="ARBA" id="ARBA00038359"/>
    </source>
</evidence>
<evidence type="ECO:0000259" key="8">
    <source>
        <dbReference type="Pfam" id="PF20684"/>
    </source>
</evidence>
<feature type="region of interest" description="Disordered" evidence="6">
    <location>
        <begin position="302"/>
        <end position="336"/>
    </location>
</feature>
<comment type="subcellular location">
    <subcellularLocation>
        <location evidence="1">Membrane</location>
        <topology evidence="1">Multi-pass membrane protein</topology>
    </subcellularLocation>
</comment>
<dbReference type="InterPro" id="IPR052337">
    <property type="entry name" value="SAT4-like"/>
</dbReference>
<dbReference type="GO" id="GO:0016020">
    <property type="term" value="C:membrane"/>
    <property type="evidence" value="ECO:0007669"/>
    <property type="project" value="UniProtKB-SubCell"/>
</dbReference>
<keyword evidence="2 7" id="KW-0812">Transmembrane</keyword>
<keyword evidence="10" id="KW-1185">Reference proteome</keyword>
<feature type="transmembrane region" description="Helical" evidence="7">
    <location>
        <begin position="18"/>
        <end position="40"/>
    </location>
</feature>
<name>A0A5N7BJ14_9EURO</name>
<dbReference type="AlphaFoldDB" id="A0A5N7BJ14"/>
<feature type="compositionally biased region" description="Basic and acidic residues" evidence="6">
    <location>
        <begin position="304"/>
        <end position="313"/>
    </location>
</feature>
<gene>
    <name evidence="9" type="ORF">BDV26DRAFT_255062</name>
</gene>
<feature type="transmembrane region" description="Helical" evidence="7">
    <location>
        <begin position="96"/>
        <end position="120"/>
    </location>
</feature>
<feature type="domain" description="Rhodopsin" evidence="8">
    <location>
        <begin position="36"/>
        <end position="277"/>
    </location>
</feature>
<dbReference type="Proteomes" id="UP000326198">
    <property type="component" value="Unassembled WGS sequence"/>
</dbReference>
<dbReference type="Pfam" id="PF20684">
    <property type="entry name" value="Fung_rhodopsin"/>
    <property type="match status" value="1"/>
</dbReference>
<dbReference type="InterPro" id="IPR049326">
    <property type="entry name" value="Rhodopsin_dom_fungi"/>
</dbReference>
<evidence type="ECO:0000256" key="7">
    <source>
        <dbReference type="SAM" id="Phobius"/>
    </source>
</evidence>
<dbReference type="EMBL" id="ML736168">
    <property type="protein sequence ID" value="KAE8381760.1"/>
    <property type="molecule type" value="Genomic_DNA"/>
</dbReference>
<feature type="transmembrane region" description="Helical" evidence="7">
    <location>
        <begin position="174"/>
        <end position="202"/>
    </location>
</feature>
<keyword evidence="4 7" id="KW-0472">Membrane</keyword>
<sequence length="336" mass="36692">MSSSTHPHWTMGHGGSNAIIIITAIFLGISLVAVCLRCFVRLRIVRAFGCDDALIVAAMVLNVGFAVCTFLGASSGMGKTMAYLADRPEDVRRGFLFWWLGQIMYIITVTVGRLSIAITLLRLTVERIHKWILYAVMALSTAVGVVFFFFTIFQCQPISYYWDRLLIDGHCMDIGSLLGIVYMYSGVAAVCDFTMGILPVFLIWRLQMNRRTKAAVAGILGIACIASAAVIVRIPFLSSAKSEDFLHATTEISIWSNVEAGLGITAGSLATVRPIIRMWSSMASSIPSQHSLIASYPISGKRRGTVDSRDDTNSHSTYASHTAQPLWPLGTTDPVP</sequence>
<accession>A0A5N7BJ14</accession>
<dbReference type="PANTHER" id="PTHR33048">
    <property type="entry name" value="PTH11-LIKE INTEGRAL MEMBRANE PROTEIN (AFU_ORTHOLOGUE AFUA_5G11245)"/>
    <property type="match status" value="1"/>
</dbReference>
<feature type="transmembrane region" description="Helical" evidence="7">
    <location>
        <begin position="214"/>
        <end position="234"/>
    </location>
</feature>
<evidence type="ECO:0000256" key="2">
    <source>
        <dbReference type="ARBA" id="ARBA00022692"/>
    </source>
</evidence>
<organism evidence="9 10">
    <name type="scientific">Aspergillus bertholletiae</name>
    <dbReference type="NCBI Taxonomy" id="1226010"/>
    <lineage>
        <taxon>Eukaryota</taxon>
        <taxon>Fungi</taxon>
        <taxon>Dikarya</taxon>
        <taxon>Ascomycota</taxon>
        <taxon>Pezizomycotina</taxon>
        <taxon>Eurotiomycetes</taxon>
        <taxon>Eurotiomycetidae</taxon>
        <taxon>Eurotiales</taxon>
        <taxon>Aspergillaceae</taxon>
        <taxon>Aspergillus</taxon>
        <taxon>Aspergillus subgen. Circumdati</taxon>
    </lineage>
</organism>
<comment type="similarity">
    <text evidence="5">Belongs to the SAT4 family.</text>
</comment>
<evidence type="ECO:0000313" key="10">
    <source>
        <dbReference type="Proteomes" id="UP000326198"/>
    </source>
</evidence>
<evidence type="ECO:0000256" key="1">
    <source>
        <dbReference type="ARBA" id="ARBA00004141"/>
    </source>
</evidence>
<dbReference type="OrthoDB" id="3897607at2759"/>
<reference evidence="9 10" key="1">
    <citation type="submission" date="2019-04" db="EMBL/GenBank/DDBJ databases">
        <title>Friends and foes A comparative genomics studyof 23 Aspergillus species from section Flavi.</title>
        <authorList>
            <consortium name="DOE Joint Genome Institute"/>
            <person name="Kjaerbolling I."/>
            <person name="Vesth T."/>
            <person name="Frisvad J.C."/>
            <person name="Nybo J.L."/>
            <person name="Theobald S."/>
            <person name="Kildgaard S."/>
            <person name="Isbrandt T."/>
            <person name="Kuo A."/>
            <person name="Sato A."/>
            <person name="Lyhne E.K."/>
            <person name="Kogle M.E."/>
            <person name="Wiebenga A."/>
            <person name="Kun R.S."/>
            <person name="Lubbers R.J."/>
            <person name="Makela M.R."/>
            <person name="Barry K."/>
            <person name="Chovatia M."/>
            <person name="Clum A."/>
            <person name="Daum C."/>
            <person name="Haridas S."/>
            <person name="He G."/>
            <person name="LaButti K."/>
            <person name="Lipzen A."/>
            <person name="Mondo S."/>
            <person name="Riley R."/>
            <person name="Salamov A."/>
            <person name="Simmons B.A."/>
            <person name="Magnuson J.K."/>
            <person name="Henrissat B."/>
            <person name="Mortensen U.H."/>
            <person name="Larsen T.O."/>
            <person name="Devries R.P."/>
            <person name="Grigoriev I.V."/>
            <person name="Machida M."/>
            <person name="Baker S.E."/>
            <person name="Andersen M.R."/>
        </authorList>
    </citation>
    <scope>NUCLEOTIDE SEQUENCE [LARGE SCALE GENOMIC DNA]</scope>
    <source>
        <strain evidence="9 10">IBT 29228</strain>
    </source>
</reference>